<feature type="domain" description="Protein kinase" evidence="14">
    <location>
        <begin position="584"/>
        <end position="841"/>
    </location>
</feature>
<feature type="region of interest" description="Disordered" evidence="13">
    <location>
        <begin position="338"/>
        <end position="372"/>
    </location>
</feature>
<dbReference type="Gene3D" id="3.30.200.20">
    <property type="entry name" value="Phosphorylase Kinase, domain 1"/>
    <property type="match status" value="1"/>
</dbReference>
<evidence type="ECO:0000256" key="13">
    <source>
        <dbReference type="SAM" id="MobiDB-lite"/>
    </source>
</evidence>
<keyword evidence="7" id="KW-0067">ATP-binding</keyword>
<evidence type="ECO:0000256" key="4">
    <source>
        <dbReference type="ARBA" id="ARBA00022679"/>
    </source>
</evidence>
<dbReference type="InterPro" id="IPR008271">
    <property type="entry name" value="Ser/Thr_kinase_AS"/>
</dbReference>
<evidence type="ECO:0000256" key="1">
    <source>
        <dbReference type="ARBA" id="ARBA00004123"/>
    </source>
</evidence>
<dbReference type="EMBL" id="OU466858">
    <property type="protein sequence ID" value="CAH2048395.1"/>
    <property type="molecule type" value="Genomic_DNA"/>
</dbReference>
<evidence type="ECO:0000256" key="2">
    <source>
        <dbReference type="ARBA" id="ARBA00012513"/>
    </source>
</evidence>
<evidence type="ECO:0000256" key="7">
    <source>
        <dbReference type="ARBA" id="ARBA00022840"/>
    </source>
</evidence>
<evidence type="ECO:0000259" key="15">
    <source>
        <dbReference type="PROSITE" id="PS50888"/>
    </source>
</evidence>
<dbReference type="PROSITE" id="PS50011">
    <property type="entry name" value="PROTEIN_KINASE_DOM"/>
    <property type="match status" value="1"/>
</dbReference>
<dbReference type="GO" id="GO:0005524">
    <property type="term" value="F:ATP binding"/>
    <property type="evidence" value="ECO:0007669"/>
    <property type="project" value="UniProtKB-KW"/>
</dbReference>
<feature type="compositionally biased region" description="Polar residues" evidence="13">
    <location>
        <begin position="851"/>
        <end position="860"/>
    </location>
</feature>
<evidence type="ECO:0000256" key="10">
    <source>
        <dbReference type="ARBA" id="ARBA00023242"/>
    </source>
</evidence>
<dbReference type="PANTHER" id="PTHR13902">
    <property type="entry name" value="SERINE/THREONINE-PROTEIN KINASE WNK WITH NO LYSINE -RELATED"/>
    <property type="match status" value="1"/>
</dbReference>
<reference evidence="16 17" key="1">
    <citation type="submission" date="2022-03" db="EMBL/GenBank/DDBJ databases">
        <authorList>
            <person name="Nunn A."/>
            <person name="Chopra R."/>
            <person name="Nunn A."/>
            <person name="Contreras Garrido A."/>
        </authorList>
    </citation>
    <scope>NUCLEOTIDE SEQUENCE [LARGE SCALE GENOMIC DNA]</scope>
</reference>
<feature type="domain" description="BHLH" evidence="15">
    <location>
        <begin position="358"/>
        <end position="407"/>
    </location>
</feature>
<dbReference type="InterPro" id="IPR050588">
    <property type="entry name" value="WNK_Ser-Thr_kinase"/>
</dbReference>
<feature type="region of interest" description="Disordered" evidence="13">
    <location>
        <begin position="851"/>
        <end position="875"/>
    </location>
</feature>
<dbReference type="InterPro" id="IPR000719">
    <property type="entry name" value="Prot_kinase_dom"/>
</dbReference>
<keyword evidence="10" id="KW-0539">Nucleus</keyword>
<comment type="catalytic activity">
    <reaction evidence="11">
        <text>L-threonyl-[protein] + ATP = O-phospho-L-threonyl-[protein] + ADP + H(+)</text>
        <dbReference type="Rhea" id="RHEA:46608"/>
        <dbReference type="Rhea" id="RHEA-COMP:11060"/>
        <dbReference type="Rhea" id="RHEA-COMP:11605"/>
        <dbReference type="ChEBI" id="CHEBI:15378"/>
        <dbReference type="ChEBI" id="CHEBI:30013"/>
        <dbReference type="ChEBI" id="CHEBI:30616"/>
        <dbReference type="ChEBI" id="CHEBI:61977"/>
        <dbReference type="ChEBI" id="CHEBI:456216"/>
        <dbReference type="EC" id="2.7.11.1"/>
    </reaction>
</comment>
<evidence type="ECO:0000256" key="5">
    <source>
        <dbReference type="ARBA" id="ARBA00022741"/>
    </source>
</evidence>
<dbReference type="Pfam" id="PF23176">
    <property type="entry name" value="bHLH_LHW"/>
    <property type="match status" value="1"/>
</dbReference>
<dbReference type="InterPro" id="IPR011009">
    <property type="entry name" value="Kinase-like_dom_sf"/>
</dbReference>
<evidence type="ECO:0000313" key="17">
    <source>
        <dbReference type="Proteomes" id="UP000836841"/>
    </source>
</evidence>
<gene>
    <name evidence="16" type="ORF">TAV2_LOCUS5846</name>
</gene>
<dbReference type="Gene3D" id="3.10.20.90">
    <property type="entry name" value="Phosphatidylinositol 3-kinase Catalytic Subunit, Chain A, domain 1"/>
    <property type="match status" value="1"/>
</dbReference>
<evidence type="ECO:0000259" key="14">
    <source>
        <dbReference type="PROSITE" id="PS50011"/>
    </source>
</evidence>
<keyword evidence="6" id="KW-0418">Kinase</keyword>
<dbReference type="FunFam" id="1.10.510.10:FF:000046">
    <property type="entry name" value="probable serine/threonine-protein kinase WNK9"/>
    <property type="match status" value="1"/>
</dbReference>
<dbReference type="Gene3D" id="1.10.510.10">
    <property type="entry name" value="Transferase(Phosphotransferase) domain 1"/>
    <property type="match status" value="1"/>
</dbReference>
<dbReference type="EC" id="2.7.11.1" evidence="2"/>
<dbReference type="Pfam" id="PF14215">
    <property type="entry name" value="bHLH-MYC_N"/>
    <property type="match status" value="1"/>
</dbReference>
<evidence type="ECO:0000256" key="11">
    <source>
        <dbReference type="ARBA" id="ARBA00047899"/>
    </source>
</evidence>
<dbReference type="Pfam" id="PF00069">
    <property type="entry name" value="Pkinase"/>
    <property type="match status" value="1"/>
</dbReference>
<dbReference type="CDD" id="cd13983">
    <property type="entry name" value="STKc_WNK"/>
    <property type="match status" value="1"/>
</dbReference>
<dbReference type="AlphaFoldDB" id="A0AAU9RWN6"/>
<organism evidence="16 17">
    <name type="scientific">Thlaspi arvense</name>
    <name type="common">Field penny-cress</name>
    <dbReference type="NCBI Taxonomy" id="13288"/>
    <lineage>
        <taxon>Eukaryota</taxon>
        <taxon>Viridiplantae</taxon>
        <taxon>Streptophyta</taxon>
        <taxon>Embryophyta</taxon>
        <taxon>Tracheophyta</taxon>
        <taxon>Spermatophyta</taxon>
        <taxon>Magnoliopsida</taxon>
        <taxon>eudicotyledons</taxon>
        <taxon>Gunneridae</taxon>
        <taxon>Pentapetalae</taxon>
        <taxon>rosids</taxon>
        <taxon>malvids</taxon>
        <taxon>Brassicales</taxon>
        <taxon>Brassicaceae</taxon>
        <taxon>Thlaspideae</taxon>
        <taxon>Thlaspi</taxon>
    </lineage>
</organism>
<dbReference type="GO" id="GO:0005634">
    <property type="term" value="C:nucleus"/>
    <property type="evidence" value="ECO:0007669"/>
    <property type="project" value="UniProtKB-SubCell"/>
</dbReference>
<dbReference type="InterPro" id="IPR011598">
    <property type="entry name" value="bHLH_dom"/>
</dbReference>
<sequence>MMDLGVKQVLKSLCFSHGWSYAVFWRYDPITPMLLRFEEAHSDEQSAALVGEMILQAHILGQGIVGEAALTGNHQWLFSDTMFQCQHEFQNQFLSGFKTIAVIPVGSSGVVQLGSTQKIVEKPEMLGQTTRALQENRLKQQDQTVDLDTLFESLVPLGDQEIVVPESFQGLCFDEIFTDDNPPCLVSTEIISDTTCEAPLIPSSHQDDLSHGDDFGFDILSSYSLDDLYKLLGDSPEQKCSSGDHQENSVVIQGNDDKDLFDMLGISSGDSWSVSQQGVAARPKGLFSELISSSLSNSNSNVQECYSGLSQSKRRKLETSSANSSSFSVTTLVNADEDRSSVAGKWKKPHEGVKKKRGKAGESRRPRPKDRQMIQDHIKELRGMIPNGAKCSIDTLLDLTIRHMVFMQSIAKHADTLKQPYEPKERERTWALEVGDDEESVVCPIVVEELKARGQMQIEMVCQESGGFLEIAHVVRGLGLNILKGVMETRQGRVWAHFIVEAKPHLTRLQLFCSLILGESLARDYPILLLYCLKETSYTSTSSYRRWPPNFVSGRCFDRQSTPTASPAMEEADFAEKDPSGRYIRYDDLLGRGAFKTVYKAFDEVEGIEVAWSLMSIEDVLHMPGQLERLYSEVHLLKSLKHDNIIKLFYSWVDDRNSTINMITELFTSGSLRVYRKKHPKVDPKAIKNWARQILKGLNYLHSQNPPVIHRDLKCDNIFVNGNTGEVKIGDLGLAAVMQQPTATSVIGTPEFMAPELYEEEYDELVDIYSFGMCMLEMVTCEYPYSECRNQAQIYKKVTSGIKPQSLSKVDDPQVKQFIDKCLLPAPSRPNALELLNDLFLATDGANDSTLVASSNTTSKPVKPPQSEHLPMDVDHKGNTSVSICSSGKSCQEYPWLHTIEVQRFAEETEFRLSGERKDDVTAAMALRIAGSSGQARTVDFDFYLKSDTATAVTGEMVQVLELSSEEVIVIAEMIDELIMKLKKANGSPPHGNSLYHEEAGESMKSDISADYYHYHYPVSNEPLMASFLDSCSMLPNEHSEDLKAELNVIESQYNHSFQRLMRLREEAIDNAKRKWMSLPSAHKQL</sequence>
<protein>
    <recommendedName>
        <fullName evidence="2">non-specific serine/threonine protein kinase</fullName>
        <ecNumber evidence="2">2.7.11.1</ecNumber>
    </recommendedName>
</protein>
<keyword evidence="9" id="KW-0804">Transcription</keyword>
<keyword evidence="17" id="KW-1185">Reference proteome</keyword>
<keyword evidence="4" id="KW-0808">Transferase</keyword>
<dbReference type="GO" id="GO:0046983">
    <property type="term" value="F:protein dimerization activity"/>
    <property type="evidence" value="ECO:0007669"/>
    <property type="project" value="InterPro"/>
</dbReference>
<feature type="compositionally biased region" description="Basic residues" evidence="13">
    <location>
        <begin position="345"/>
        <end position="358"/>
    </location>
</feature>
<accession>A0AAU9RWN6</accession>
<evidence type="ECO:0000256" key="9">
    <source>
        <dbReference type="ARBA" id="ARBA00023163"/>
    </source>
</evidence>
<dbReference type="PROSITE" id="PS50888">
    <property type="entry name" value="BHLH"/>
    <property type="match status" value="1"/>
</dbReference>
<evidence type="ECO:0000256" key="3">
    <source>
        <dbReference type="ARBA" id="ARBA00022527"/>
    </source>
</evidence>
<keyword evidence="5" id="KW-0547">Nucleotide-binding</keyword>
<dbReference type="GO" id="GO:0004674">
    <property type="term" value="F:protein serine/threonine kinase activity"/>
    <property type="evidence" value="ECO:0007669"/>
    <property type="project" value="UniProtKB-KW"/>
</dbReference>
<evidence type="ECO:0000256" key="12">
    <source>
        <dbReference type="ARBA" id="ARBA00048679"/>
    </source>
</evidence>
<dbReference type="FunFam" id="3.30.200.20:FF:000075">
    <property type="entry name" value="Probable serine/threonine-protein kinase WNK1"/>
    <property type="match status" value="1"/>
</dbReference>
<keyword evidence="8" id="KW-0805">Transcription regulation</keyword>
<name>A0AAU9RWN6_THLAR</name>
<dbReference type="InterPro" id="IPR025610">
    <property type="entry name" value="MYC/MYB_N"/>
</dbReference>
<comment type="subcellular location">
    <subcellularLocation>
        <location evidence="1">Nucleus</location>
    </subcellularLocation>
</comment>
<dbReference type="SMART" id="SM00220">
    <property type="entry name" value="S_TKc"/>
    <property type="match status" value="1"/>
</dbReference>
<evidence type="ECO:0000313" key="16">
    <source>
        <dbReference type="EMBL" id="CAH2048395.1"/>
    </source>
</evidence>
<dbReference type="Proteomes" id="UP000836841">
    <property type="component" value="Chromosome 2"/>
</dbReference>
<evidence type="ECO:0000256" key="8">
    <source>
        <dbReference type="ARBA" id="ARBA00023015"/>
    </source>
</evidence>
<evidence type="ECO:0000256" key="6">
    <source>
        <dbReference type="ARBA" id="ARBA00022777"/>
    </source>
</evidence>
<comment type="catalytic activity">
    <reaction evidence="12">
        <text>L-seryl-[protein] + ATP = O-phospho-L-seryl-[protein] + ADP + H(+)</text>
        <dbReference type="Rhea" id="RHEA:17989"/>
        <dbReference type="Rhea" id="RHEA-COMP:9863"/>
        <dbReference type="Rhea" id="RHEA-COMP:11604"/>
        <dbReference type="ChEBI" id="CHEBI:15378"/>
        <dbReference type="ChEBI" id="CHEBI:29999"/>
        <dbReference type="ChEBI" id="CHEBI:30616"/>
        <dbReference type="ChEBI" id="CHEBI:83421"/>
        <dbReference type="ChEBI" id="CHEBI:456216"/>
        <dbReference type="EC" id="2.7.11.1"/>
    </reaction>
</comment>
<dbReference type="PROSITE" id="PS00108">
    <property type="entry name" value="PROTEIN_KINASE_ST"/>
    <property type="match status" value="1"/>
</dbReference>
<keyword evidence="3" id="KW-0723">Serine/threonine-protein kinase</keyword>
<proteinExistence type="predicted"/>
<feature type="compositionally biased region" description="Basic and acidic residues" evidence="13">
    <location>
        <begin position="359"/>
        <end position="372"/>
    </location>
</feature>
<dbReference type="SUPFAM" id="SSF56112">
    <property type="entry name" value="Protein kinase-like (PK-like)"/>
    <property type="match status" value="1"/>
</dbReference>